<protein>
    <recommendedName>
        <fullName evidence="3">HTH merR-type domain-containing protein</fullName>
    </recommendedName>
</protein>
<proteinExistence type="predicted"/>
<accession>A0ABQ1ZE73</accession>
<evidence type="ECO:0000313" key="2">
    <source>
        <dbReference type="Proteomes" id="UP000652153"/>
    </source>
</evidence>
<comment type="caution">
    <text evidence="1">The sequence shown here is derived from an EMBL/GenBank/DDBJ whole genome shotgun (WGS) entry which is preliminary data.</text>
</comment>
<name>A0ABQ1ZE73_9BACL</name>
<reference evidence="2" key="1">
    <citation type="journal article" date="2019" name="Int. J. Syst. Evol. Microbiol.">
        <title>The Global Catalogue of Microorganisms (GCM) 10K type strain sequencing project: providing services to taxonomists for standard genome sequencing and annotation.</title>
        <authorList>
            <consortium name="The Broad Institute Genomics Platform"/>
            <consortium name="The Broad Institute Genome Sequencing Center for Infectious Disease"/>
            <person name="Wu L."/>
            <person name="Ma J."/>
        </authorList>
    </citation>
    <scope>NUCLEOTIDE SEQUENCE [LARGE SCALE GENOMIC DNA]</scope>
    <source>
        <strain evidence="2">CGMCC 1.12770</strain>
    </source>
</reference>
<dbReference type="RefSeq" id="WP_145403558.1">
    <property type="nucleotide sequence ID" value="NZ_BMFU01000003.1"/>
</dbReference>
<evidence type="ECO:0008006" key="3">
    <source>
        <dbReference type="Google" id="ProtNLM"/>
    </source>
</evidence>
<gene>
    <name evidence="1" type="ORF">GCM10008014_28410</name>
</gene>
<keyword evidence="2" id="KW-1185">Reference proteome</keyword>
<dbReference type="EMBL" id="BMFU01000003">
    <property type="protein sequence ID" value="GGH57096.1"/>
    <property type="molecule type" value="Genomic_DNA"/>
</dbReference>
<sequence>MKKNLDICYLSRQLDIDPKRLEAWLDQHVLTTPVQELEPQRRSGRMTSPYRLAAPASLSLAPSANQSIRYRGRFSN</sequence>
<evidence type="ECO:0000313" key="1">
    <source>
        <dbReference type="EMBL" id="GGH57096.1"/>
    </source>
</evidence>
<dbReference type="Proteomes" id="UP000652153">
    <property type="component" value="Unassembled WGS sequence"/>
</dbReference>
<organism evidence="1 2">
    <name type="scientific">Paenibacillus silvae</name>
    <dbReference type="NCBI Taxonomy" id="1325358"/>
    <lineage>
        <taxon>Bacteria</taxon>
        <taxon>Bacillati</taxon>
        <taxon>Bacillota</taxon>
        <taxon>Bacilli</taxon>
        <taxon>Bacillales</taxon>
        <taxon>Paenibacillaceae</taxon>
        <taxon>Paenibacillus</taxon>
    </lineage>
</organism>